<dbReference type="STRING" id="749222.Nitsa_1084"/>
<keyword evidence="2" id="KW-1185">Reference proteome</keyword>
<dbReference type="EMBL" id="CP002452">
    <property type="protein sequence ID" value="ADV46340.1"/>
    <property type="molecule type" value="Genomic_DNA"/>
</dbReference>
<proteinExistence type="predicted"/>
<dbReference type="OrthoDB" id="5373143at2"/>
<evidence type="ECO:0000313" key="2">
    <source>
        <dbReference type="Proteomes" id="UP000008633"/>
    </source>
</evidence>
<dbReference type="RefSeq" id="WP_013554032.1">
    <property type="nucleotide sequence ID" value="NC_014935.1"/>
</dbReference>
<evidence type="ECO:0000313" key="1">
    <source>
        <dbReference type="EMBL" id="ADV46340.1"/>
    </source>
</evidence>
<dbReference type="KEGG" id="nsa:Nitsa_1084"/>
<sequence length="69" mass="7986">MGNKLKREEHLQKIKDAIANSDLSEEEKSNAWKHIEEWYAEDQAFGTLYEKLAEISPKIEALLEELGLI</sequence>
<gene>
    <name evidence="1" type="ordered locus">Nitsa_1084</name>
</gene>
<organism evidence="1 2">
    <name type="scientific">Nitratifractor salsuginis (strain DSM 16511 / JCM 12458 / E9I37-1)</name>
    <dbReference type="NCBI Taxonomy" id="749222"/>
    <lineage>
        <taxon>Bacteria</taxon>
        <taxon>Pseudomonadati</taxon>
        <taxon>Campylobacterota</taxon>
        <taxon>Epsilonproteobacteria</taxon>
        <taxon>Campylobacterales</taxon>
        <taxon>Sulfurovaceae</taxon>
        <taxon>Nitratifractor</taxon>
    </lineage>
</organism>
<protein>
    <submittedName>
        <fullName evidence="1">Uncharacterized protein</fullName>
    </submittedName>
</protein>
<reference evidence="1 2" key="1">
    <citation type="journal article" date="2011" name="Stand. Genomic Sci.">
        <title>Complete genome sequence of Nitratifractor salsuginis type strain (E9I37-1).</title>
        <authorList>
            <person name="Anderson I."/>
            <person name="Sikorski J."/>
            <person name="Zeytun A."/>
            <person name="Nolan M."/>
            <person name="Lapidus A."/>
            <person name="Lucas S."/>
            <person name="Hammon N."/>
            <person name="Deshpande S."/>
            <person name="Cheng J.F."/>
            <person name="Tapia R."/>
            <person name="Han C."/>
            <person name="Goodwin L."/>
            <person name="Pitluck S."/>
            <person name="Liolios K."/>
            <person name="Pagani I."/>
            <person name="Ivanova N."/>
            <person name="Huntemann M."/>
            <person name="Mavromatis K."/>
            <person name="Ovchinikova G."/>
            <person name="Pati A."/>
            <person name="Chen A."/>
            <person name="Palaniappan K."/>
            <person name="Land M."/>
            <person name="Hauser L."/>
            <person name="Brambilla E.M."/>
            <person name="Ngatchou-Djao O.D."/>
            <person name="Rohde M."/>
            <person name="Tindall B.J."/>
            <person name="Goker M."/>
            <person name="Detter J.C."/>
            <person name="Woyke T."/>
            <person name="Bristow J."/>
            <person name="Eisen J.A."/>
            <person name="Markowitz V."/>
            <person name="Hugenholtz P."/>
            <person name="Klenk H.P."/>
            <person name="Kyrpides N.C."/>
        </authorList>
    </citation>
    <scope>NUCLEOTIDE SEQUENCE [LARGE SCALE GENOMIC DNA]</scope>
    <source>
        <strain evidence="2">DSM 16511 / JCM 12458 / E9I37-1</strain>
    </source>
</reference>
<reference evidence="2" key="2">
    <citation type="submission" date="2011-01" db="EMBL/GenBank/DDBJ databases">
        <title>The complete genome of Nitratifractor salsuginis DSM 16511.</title>
        <authorList>
            <consortium name="US DOE Joint Genome Institute (JGI-PGF)"/>
            <person name="Lucas S."/>
            <person name="Copeland A."/>
            <person name="Lapidus A."/>
            <person name="Bruce D."/>
            <person name="Goodwin L."/>
            <person name="Pitluck S."/>
            <person name="Kyrpides N."/>
            <person name="Mavromatis K."/>
            <person name="Ivanova N."/>
            <person name="Mikhailova N."/>
            <person name="Zeytun A."/>
            <person name="Detter J.C."/>
            <person name="Tapia R."/>
            <person name="Han C."/>
            <person name="Land M."/>
            <person name="Hauser L."/>
            <person name="Markowitz V."/>
            <person name="Cheng J.-F."/>
            <person name="Hugenholtz P."/>
            <person name="Woyke T."/>
            <person name="Wu D."/>
            <person name="Tindall B."/>
            <person name="Schuetze A."/>
            <person name="Brambilla E."/>
            <person name="Klenk H.-P."/>
            <person name="Eisen J.A."/>
        </authorList>
    </citation>
    <scope>NUCLEOTIDE SEQUENCE [LARGE SCALE GENOMIC DNA]</scope>
    <source>
        <strain evidence="2">DSM 16511 / JCM 12458 / E9I37-1</strain>
    </source>
</reference>
<dbReference type="Proteomes" id="UP000008633">
    <property type="component" value="Chromosome"/>
</dbReference>
<dbReference type="eggNOG" id="ENOG5032MVI">
    <property type="taxonomic scope" value="Bacteria"/>
</dbReference>
<dbReference type="AlphaFoldDB" id="E6WXT3"/>
<accession>E6WXT3</accession>
<dbReference type="HOGENOM" id="CLU_2792475_0_0_7"/>
<name>E6WXT3_NITSE</name>